<dbReference type="SMART" id="SM00065">
    <property type="entry name" value="GAF"/>
    <property type="match status" value="1"/>
</dbReference>
<keyword evidence="9" id="KW-1185">Reference proteome</keyword>
<dbReference type="InterPro" id="IPR011009">
    <property type="entry name" value="Kinase-like_dom_sf"/>
</dbReference>
<dbReference type="Proteomes" id="UP001430614">
    <property type="component" value="Unassembled WGS sequence"/>
</dbReference>
<dbReference type="EC" id="2.7.13.3" evidence="2"/>
<dbReference type="InterPro" id="IPR041664">
    <property type="entry name" value="AAA_16"/>
</dbReference>
<dbReference type="Pfam" id="PF13191">
    <property type="entry name" value="AAA_16"/>
    <property type="match status" value="1"/>
</dbReference>
<evidence type="ECO:0000259" key="7">
    <source>
        <dbReference type="PROSITE" id="PS50109"/>
    </source>
</evidence>
<dbReference type="InterPro" id="IPR027417">
    <property type="entry name" value="P-loop_NTPase"/>
</dbReference>
<dbReference type="InterPro" id="IPR036097">
    <property type="entry name" value="HisK_dim/P_sf"/>
</dbReference>
<name>A0ABS8KLH2_9BURK</name>
<dbReference type="PANTHER" id="PTHR43642">
    <property type="entry name" value="HYBRID SIGNAL TRANSDUCTION HISTIDINE KINASE G"/>
    <property type="match status" value="1"/>
</dbReference>
<dbReference type="Gene3D" id="1.10.510.10">
    <property type="entry name" value="Transferase(Phosphotransferase) domain 1"/>
    <property type="match status" value="1"/>
</dbReference>
<dbReference type="InterPro" id="IPR029016">
    <property type="entry name" value="GAF-like_dom_sf"/>
</dbReference>
<gene>
    <name evidence="8" type="ORF">LJ655_27690</name>
</gene>
<reference evidence="8 9" key="1">
    <citation type="submission" date="2021-11" db="EMBL/GenBank/DDBJ databases">
        <authorList>
            <person name="Oh E.-T."/>
            <person name="Kim S.-B."/>
        </authorList>
    </citation>
    <scope>NUCLEOTIDE SEQUENCE [LARGE SCALE GENOMIC DNA]</scope>
    <source>
        <strain evidence="8 9">MMS20-SJTN17</strain>
    </source>
</reference>
<dbReference type="SUPFAM" id="SSF47384">
    <property type="entry name" value="Homodimeric domain of signal transducing histidine kinase"/>
    <property type="match status" value="1"/>
</dbReference>
<dbReference type="Gene3D" id="3.30.565.10">
    <property type="entry name" value="Histidine kinase-like ATPase, C-terminal domain"/>
    <property type="match status" value="1"/>
</dbReference>
<dbReference type="SUPFAM" id="SSF55874">
    <property type="entry name" value="ATPase domain of HSP90 chaperone/DNA topoisomerase II/histidine kinase"/>
    <property type="match status" value="1"/>
</dbReference>
<dbReference type="InterPro" id="IPR003661">
    <property type="entry name" value="HisK_dim/P_dom"/>
</dbReference>
<accession>A0ABS8KLH2</accession>
<dbReference type="InterPro" id="IPR003594">
    <property type="entry name" value="HATPase_dom"/>
</dbReference>
<evidence type="ECO:0000313" key="8">
    <source>
        <dbReference type="EMBL" id="MCC8405596.1"/>
    </source>
</evidence>
<dbReference type="InterPro" id="IPR036890">
    <property type="entry name" value="HATPase_C_sf"/>
</dbReference>
<evidence type="ECO:0000256" key="5">
    <source>
        <dbReference type="SAM" id="MobiDB-lite"/>
    </source>
</evidence>
<feature type="domain" description="Histidine kinase" evidence="7">
    <location>
        <begin position="1431"/>
        <end position="1651"/>
    </location>
</feature>
<feature type="region of interest" description="Disordered" evidence="5">
    <location>
        <begin position="1650"/>
        <end position="1673"/>
    </location>
</feature>
<dbReference type="SUPFAM" id="SSF56112">
    <property type="entry name" value="Protein kinase-like (PK-like)"/>
    <property type="match status" value="1"/>
</dbReference>
<evidence type="ECO:0000256" key="2">
    <source>
        <dbReference type="ARBA" id="ARBA00012438"/>
    </source>
</evidence>
<organism evidence="8 9">
    <name type="scientific">Paraburkholderia translucens</name>
    <dbReference type="NCBI Taxonomy" id="2886945"/>
    <lineage>
        <taxon>Bacteria</taxon>
        <taxon>Pseudomonadati</taxon>
        <taxon>Pseudomonadota</taxon>
        <taxon>Betaproteobacteria</taxon>
        <taxon>Burkholderiales</taxon>
        <taxon>Burkholderiaceae</taxon>
        <taxon>Paraburkholderia</taxon>
    </lineage>
</organism>
<protein>
    <recommendedName>
        <fullName evidence="2">histidine kinase</fullName>
        <ecNumber evidence="2">2.7.13.3</ecNumber>
    </recommendedName>
</protein>
<dbReference type="Gene3D" id="1.10.287.130">
    <property type="match status" value="1"/>
</dbReference>
<dbReference type="SUPFAM" id="SSF55781">
    <property type="entry name" value="GAF domain-like"/>
    <property type="match status" value="1"/>
</dbReference>
<dbReference type="Pfam" id="PF02518">
    <property type="entry name" value="HATPase_c"/>
    <property type="match status" value="1"/>
</dbReference>
<evidence type="ECO:0000259" key="6">
    <source>
        <dbReference type="PROSITE" id="PS50011"/>
    </source>
</evidence>
<dbReference type="SMART" id="SM00387">
    <property type="entry name" value="HATPase_c"/>
    <property type="match status" value="1"/>
</dbReference>
<comment type="caution">
    <text evidence="8">The sequence shown here is derived from an EMBL/GenBank/DDBJ whole genome shotgun (WGS) entry which is preliminary data.</text>
</comment>
<proteinExistence type="predicted"/>
<evidence type="ECO:0000313" key="9">
    <source>
        <dbReference type="Proteomes" id="UP001430614"/>
    </source>
</evidence>
<evidence type="ECO:0000256" key="1">
    <source>
        <dbReference type="ARBA" id="ARBA00000085"/>
    </source>
</evidence>
<dbReference type="SMART" id="SM00388">
    <property type="entry name" value="HisKA"/>
    <property type="match status" value="1"/>
</dbReference>
<dbReference type="InterPro" id="IPR004358">
    <property type="entry name" value="Sig_transdc_His_kin-like_C"/>
</dbReference>
<feature type="domain" description="Protein kinase" evidence="6">
    <location>
        <begin position="1"/>
        <end position="205"/>
    </location>
</feature>
<feature type="coiled-coil region" evidence="4">
    <location>
        <begin position="1388"/>
        <end position="1415"/>
    </location>
</feature>
<dbReference type="PRINTS" id="PR00344">
    <property type="entry name" value="BCTRLSENSOR"/>
</dbReference>
<keyword evidence="4" id="KW-0175">Coiled coil</keyword>
<dbReference type="PROSITE" id="PS50011">
    <property type="entry name" value="PROTEIN_KINASE_DOM"/>
    <property type="match status" value="1"/>
</dbReference>
<keyword evidence="3" id="KW-0597">Phosphoprotein</keyword>
<dbReference type="InterPro" id="IPR005467">
    <property type="entry name" value="His_kinase_dom"/>
</dbReference>
<dbReference type="InterPro" id="IPR003018">
    <property type="entry name" value="GAF"/>
</dbReference>
<evidence type="ECO:0000256" key="4">
    <source>
        <dbReference type="SAM" id="Coils"/>
    </source>
</evidence>
<sequence length="1673" mass="182696">MRFASCKREPSVDPENVLAATLSVPAALPLVDVLRATRTLKVFLRTTIAITEAICSMHEAGGVHRSLSPSRIRISPDGRIAHVDTVPRSSSNPGELEWDDESFRYMAPEIGVRMNRRIDERADLYSLGCIFYEMITGIAPFDSSDFAALIHAHASHVPRPPAEVSPHVPSVVSRIVMKLMEKAPEHRYRNARSLLADLKHCESLLESRGKVTPFTLDSRSKHDRLKRIAHVPGRDEEVRRLVGLYRTVADTGRAKAAWVEGVSGIGKSTLIARAIACIRDTSEALMAFGKGVEAKRTAPYAVLVDAVEPLLQFVLGRPEKEFAQWRQKIRDAIGPASQTIATLLPAVGALLGDSSGAPQPHEISPSAERERVLHAVARLIASFASAGRPLVLVLDDLQWADAATLQVLERLLRQEDDIGLLFIGAFRSDEVLCEHPLRSMLIDAEHAVSIELGPLHPDSVLEYLTLALGEDAAVVRPLAQEIYRKTGGSPIFVQSLLQALIADDLLTYQMETSRWQWSVQEIAQHRAFADVASLLAHGLLQLPIDTLSAMQVLACLGRRASTQTLSCASGIAEDAIVHALSAAVIAGYVSYGQGEGEHEWSGEGSPDRLSDWFFTHDRVCEAAYAAMTVQERAQRHLDIVRRLLAASFDGYEVFYLAAQANLARMAALDRNERHVFSRLNHEAGLRAKKAMAHDTALDCFRAALAFADGDSDQDHADYVRNLRRLCGEAEFMTGALEQAESRLAALSTQAGSGMFGADVARLRSALYTALGRFDLALNVGLDFLGQSGIEIPRLPSEADVHAEYARLSAWLDEHGMEALRNLPVAADPLHRAITDIFADIIPPALYTNQNLVDFILLRATLIACQFGLSDASADVFVCMNQVLGERYGDYRTSRQFGELALHLVDARGLDRHKGRVYLSFGALYVPWIKPAREARDYLKQAFDITTQTGDHTFTVYCSANEANVMLFAGESLDDVREVATQGLTIARAANFQLVIEALLAQWQLLSRLQDLPASESLPAQPATGAPATLVDVWQWVYRLEAALIFGDIEEALRCQAHAESIAEYSRSFADSGDLPFYGALALLSIDARTAAQEATLQRYVGRLQRWAQVCHENFSARYALVCAEVAREAGRRNDASDGYARAVKLAQQWRFPQVEALAAEFATRFHLRIDHKLPAQAYARCARAAWQRWGATAKVRQFQAAYASLLQDEAQSGQGGVPPARTLQALDARAVLHIANALASDIVPARLAETLLRTALENAGADQGTLVVRRGEMWSVSARASVRSGAIGVSHASAPYDSDVLPVTLLTVVARTREAVVLDDARESRAYAHDDYIRKVRPLSVVCVPLMRHSELVGLLYLENNLVAGMFTPAKAAVLEVIASQAAFALENARLYDELLELNEKRARAEEQLRHAHASLARAIRLKAMGELAASIVHEVGQPLASLDASASAALRWLDRTPPEIGEARAMVTLISRSAVRARTIIQSLRDKARNAEPQFSTVDLADTLREAISLSSGQLEAAGITLRTHGMDEPLYVLGDRVQLQQVVINLLSNGAEAMQEIDAMERVLMLSCEPDERTDGCAEIRVIVEDTGCGIDPAIAERLPEPLFTTKATGMGMGLAISTSIVEAHGGTLHLSPRDGGGTRATFTLPLPSASHVAERGATDSSPGHPEKSRY</sequence>
<dbReference type="InterPro" id="IPR053159">
    <property type="entry name" value="Hybrid_Histidine_Kinase"/>
</dbReference>
<dbReference type="Pfam" id="PF01590">
    <property type="entry name" value="GAF"/>
    <property type="match status" value="1"/>
</dbReference>
<dbReference type="InterPro" id="IPR000719">
    <property type="entry name" value="Prot_kinase_dom"/>
</dbReference>
<dbReference type="Gene3D" id="3.30.450.40">
    <property type="match status" value="1"/>
</dbReference>
<dbReference type="Gene3D" id="3.40.50.300">
    <property type="entry name" value="P-loop containing nucleotide triphosphate hydrolases"/>
    <property type="match status" value="1"/>
</dbReference>
<dbReference type="SUPFAM" id="SSF52540">
    <property type="entry name" value="P-loop containing nucleoside triphosphate hydrolases"/>
    <property type="match status" value="1"/>
</dbReference>
<evidence type="ECO:0000256" key="3">
    <source>
        <dbReference type="ARBA" id="ARBA00022553"/>
    </source>
</evidence>
<dbReference type="Pfam" id="PF00069">
    <property type="entry name" value="Pkinase"/>
    <property type="match status" value="1"/>
</dbReference>
<dbReference type="PANTHER" id="PTHR43642:SF1">
    <property type="entry name" value="HYBRID SIGNAL TRANSDUCTION HISTIDINE KINASE G"/>
    <property type="match status" value="1"/>
</dbReference>
<dbReference type="PROSITE" id="PS50109">
    <property type="entry name" value="HIS_KIN"/>
    <property type="match status" value="1"/>
</dbReference>
<dbReference type="EMBL" id="JAJITC010000022">
    <property type="protein sequence ID" value="MCC8405596.1"/>
    <property type="molecule type" value="Genomic_DNA"/>
</dbReference>
<comment type="catalytic activity">
    <reaction evidence="1">
        <text>ATP + protein L-histidine = ADP + protein N-phospho-L-histidine.</text>
        <dbReference type="EC" id="2.7.13.3"/>
    </reaction>
</comment>